<reference evidence="1" key="1">
    <citation type="submission" date="2024-07" db="EMBL/GenBank/DDBJ databases">
        <authorList>
            <person name="Kim Y.J."/>
            <person name="Jeong J.Y."/>
        </authorList>
    </citation>
    <scope>NUCLEOTIDE SEQUENCE</scope>
    <source>
        <strain evidence="1">GIHE-MW2</strain>
    </source>
</reference>
<protein>
    <submittedName>
        <fullName evidence="1">DUF1997 domain-containing protein</fullName>
    </submittedName>
</protein>
<dbReference type="InterPro" id="IPR018971">
    <property type="entry name" value="DUF1997"/>
</dbReference>
<gene>
    <name evidence="1" type="ORF">ABWT76_003729</name>
</gene>
<accession>A0AAU8J7I1</accession>
<dbReference type="EMBL" id="CP159837">
    <property type="protein sequence ID" value="XCM35075.1"/>
    <property type="molecule type" value="Genomic_DNA"/>
</dbReference>
<dbReference type="AlphaFoldDB" id="A0AAU8J7I1"/>
<dbReference type="Pfam" id="PF09366">
    <property type="entry name" value="DUF1997"/>
    <property type="match status" value="1"/>
</dbReference>
<name>A0AAU8J7I1_9CYAN</name>
<proteinExistence type="predicted"/>
<organism evidence="1">
    <name type="scientific">Planktothricoides raciborskii GIHE-MW2</name>
    <dbReference type="NCBI Taxonomy" id="2792601"/>
    <lineage>
        <taxon>Bacteria</taxon>
        <taxon>Bacillati</taxon>
        <taxon>Cyanobacteriota</taxon>
        <taxon>Cyanophyceae</taxon>
        <taxon>Oscillatoriophycideae</taxon>
        <taxon>Oscillatoriales</taxon>
        <taxon>Oscillatoriaceae</taxon>
        <taxon>Planktothricoides</taxon>
    </lineage>
</organism>
<evidence type="ECO:0000313" key="1">
    <source>
        <dbReference type="EMBL" id="XCM35075.1"/>
    </source>
</evidence>
<sequence>MEDEPNRRESLAESQLTDYFQEKRVMQPLTHEPIMTAMPTPTNADGIDASVTNEPTWFQTHFIGCMEMFADAKTAAEYFDAHQGWFIRCAHPMKAKPIGANGYALTIGKFGSFGYQVEPKIGLHLLPQDEGVYRIETIPVPNYTPPGYEVDFKAVQTLVEIPFEPSEELAADGSTLPSKMTRVEWQLDLKVGVCFPQFIKKLPEAVIQKTGDRILAQIVKLVSNRLTYKVQEDFHTSQGEATLKLFKKHWQQTKGRGVCEQVNPPL</sequence>
<dbReference type="RefSeq" id="WP_354634782.1">
    <property type="nucleotide sequence ID" value="NZ_CP159837.1"/>
</dbReference>